<proteinExistence type="predicted"/>
<dbReference type="Gene3D" id="3.30.450.20">
    <property type="entry name" value="PAS domain"/>
    <property type="match status" value="1"/>
</dbReference>
<comment type="caution">
    <text evidence="2">The sequence shown here is derived from an EMBL/GenBank/DDBJ whole genome shotgun (WGS) entry which is preliminary data.</text>
</comment>
<protein>
    <submittedName>
        <fullName evidence="2">Aerotaxis receptor</fullName>
    </submittedName>
</protein>
<sequence>MDTLTPLVAETDATTGEERRTFEAADVFFSTTDTKGVITHANETFLRLARLETDAAIGSPHNLIRHPGMPGGAFRLVWDELEAGRPVCLYMANRASDGVRYDVAATISPIDGGYLSVRLRPGVAELERGVLRALDATRAAEQQWQEGGVGRHERAERGSQVLLEQLADLGYASMADLTRAVLPREVEAFLAAVPPARAMGAGPGPLPAVLRAAQSLGVNVGAFATRLADFEDLARRVQAERESVTPVLGDLRRVGSLLQEVAAAVADPDLAARTRDMDGWIGEAIAGLEDLPGQLDDLQRALRDLALRTSMLVLHTHTVSRFTSEVIASGQERGTELRLLSDALAHALAQAERQVEDVTRLLREIPEQVEAAVRSTDKVEVRADGWRAAVTADQAPAEARAAAEEVCRVMRTQLQPLGEIVGLSARMRQTPVRFEVAQAREQVQHIAAGVAGLA</sequence>
<gene>
    <name evidence="2" type="ORF">ATL40_2900</name>
</gene>
<dbReference type="EMBL" id="PDJD01000001">
    <property type="protein sequence ID" value="PFG21274.1"/>
    <property type="molecule type" value="Genomic_DNA"/>
</dbReference>
<accession>A0A2A9D3N7</accession>
<name>A0A2A9D3N7_9MICO</name>
<dbReference type="OrthoDB" id="266313at2"/>
<feature type="coiled-coil region" evidence="1">
    <location>
        <begin position="341"/>
        <end position="368"/>
    </location>
</feature>
<dbReference type="SUPFAM" id="SSF55785">
    <property type="entry name" value="PYP-like sensor domain (PAS domain)"/>
    <property type="match status" value="1"/>
</dbReference>
<dbReference type="InterPro" id="IPR035965">
    <property type="entry name" value="PAS-like_dom_sf"/>
</dbReference>
<keyword evidence="1" id="KW-0175">Coiled coil</keyword>
<organism evidence="2 3">
    <name type="scientific">Serinibacter salmoneus</name>
    <dbReference type="NCBI Taxonomy" id="556530"/>
    <lineage>
        <taxon>Bacteria</taxon>
        <taxon>Bacillati</taxon>
        <taxon>Actinomycetota</taxon>
        <taxon>Actinomycetes</taxon>
        <taxon>Micrococcales</taxon>
        <taxon>Beutenbergiaceae</taxon>
        <taxon>Serinibacter</taxon>
    </lineage>
</organism>
<dbReference type="AlphaFoldDB" id="A0A2A9D3N7"/>
<evidence type="ECO:0000313" key="3">
    <source>
        <dbReference type="Proteomes" id="UP000224915"/>
    </source>
</evidence>
<dbReference type="RefSeq" id="WP_098470129.1">
    <property type="nucleotide sequence ID" value="NZ_PDJD01000001.1"/>
</dbReference>
<evidence type="ECO:0000313" key="2">
    <source>
        <dbReference type="EMBL" id="PFG21274.1"/>
    </source>
</evidence>
<dbReference type="Proteomes" id="UP000224915">
    <property type="component" value="Unassembled WGS sequence"/>
</dbReference>
<dbReference type="InterPro" id="IPR000014">
    <property type="entry name" value="PAS"/>
</dbReference>
<keyword evidence="2" id="KW-0675">Receptor</keyword>
<keyword evidence="3" id="KW-1185">Reference proteome</keyword>
<dbReference type="CDD" id="cd00130">
    <property type="entry name" value="PAS"/>
    <property type="match status" value="1"/>
</dbReference>
<evidence type="ECO:0000256" key="1">
    <source>
        <dbReference type="SAM" id="Coils"/>
    </source>
</evidence>
<reference evidence="2 3" key="1">
    <citation type="submission" date="2017-10" db="EMBL/GenBank/DDBJ databases">
        <title>Sequencing the genomes of 1000 actinobacteria strains.</title>
        <authorList>
            <person name="Klenk H.-P."/>
        </authorList>
    </citation>
    <scope>NUCLEOTIDE SEQUENCE [LARGE SCALE GENOMIC DNA]</scope>
    <source>
        <strain evidence="2 3">DSM 21801</strain>
    </source>
</reference>